<protein>
    <submittedName>
        <fullName evidence="3">Uncharacterized protein</fullName>
    </submittedName>
</protein>
<accession>A0ABW0XRA6</accession>
<dbReference type="Proteomes" id="UP001596183">
    <property type="component" value="Unassembled WGS sequence"/>
</dbReference>
<reference evidence="4" key="1">
    <citation type="journal article" date="2019" name="Int. J. Syst. Evol. Microbiol.">
        <title>The Global Catalogue of Microorganisms (GCM) 10K type strain sequencing project: providing services to taxonomists for standard genome sequencing and annotation.</title>
        <authorList>
            <consortium name="The Broad Institute Genomics Platform"/>
            <consortium name="The Broad Institute Genome Sequencing Center for Infectious Disease"/>
            <person name="Wu L."/>
            <person name="Ma J."/>
        </authorList>
    </citation>
    <scope>NUCLEOTIDE SEQUENCE [LARGE SCALE GENOMIC DNA]</scope>
    <source>
        <strain evidence="4">JCM 13852</strain>
    </source>
</reference>
<proteinExistence type="predicted"/>
<dbReference type="RefSeq" id="WP_381213612.1">
    <property type="nucleotide sequence ID" value="NZ_JBHSPC010000051.1"/>
</dbReference>
<evidence type="ECO:0000256" key="2">
    <source>
        <dbReference type="SAM" id="Phobius"/>
    </source>
</evidence>
<feature type="transmembrane region" description="Helical" evidence="2">
    <location>
        <begin position="395"/>
        <end position="417"/>
    </location>
</feature>
<organism evidence="3 4">
    <name type="scientific">Streptomyces incanus</name>
    <dbReference type="NCBI Taxonomy" id="887453"/>
    <lineage>
        <taxon>Bacteria</taxon>
        <taxon>Bacillati</taxon>
        <taxon>Actinomycetota</taxon>
        <taxon>Actinomycetes</taxon>
        <taxon>Kitasatosporales</taxon>
        <taxon>Streptomycetaceae</taxon>
        <taxon>Streptomyces</taxon>
    </lineage>
</organism>
<comment type="caution">
    <text evidence="3">The sequence shown here is derived from an EMBL/GenBank/DDBJ whole genome shotgun (WGS) entry which is preliminary data.</text>
</comment>
<feature type="region of interest" description="Disordered" evidence="1">
    <location>
        <begin position="174"/>
        <end position="212"/>
    </location>
</feature>
<keyword evidence="2" id="KW-0812">Transmembrane</keyword>
<dbReference type="EMBL" id="JBHSPC010000051">
    <property type="protein sequence ID" value="MFC5672189.1"/>
    <property type="molecule type" value="Genomic_DNA"/>
</dbReference>
<feature type="compositionally biased region" description="Polar residues" evidence="1">
    <location>
        <begin position="181"/>
        <end position="194"/>
    </location>
</feature>
<keyword evidence="4" id="KW-1185">Reference proteome</keyword>
<evidence type="ECO:0000256" key="1">
    <source>
        <dbReference type="SAM" id="MobiDB-lite"/>
    </source>
</evidence>
<sequence length="428" mass="44175">MTLTAVLMMGVPGLPAGQEAAAAGVFGTYAFDEGASRVEGALSTADAVRLETGRTYRSTLPPSGPVHYRLELDDTSDVYVAATAVPPGGSSAAVIDGVKVSVQDGDGRSCDVDTVTFGAAASPHPVAAWVVREISPRRSLCKDAATYYVTVERADPDGKGASPDAWELELTTVSEPRPAQTGATTAPDTWNSASPDPVAGEARRRAGGAGFTEATPLGEGVWRDDIRPGQTLFYKVPVGWGRQVSATAELGSSSSGGTGFVPAALDMDLYNPVRGHVADVGTGYDGRQKSSSLPPLPHVAYANRHAPNSQVAAMRFAGSYYLVAHLAEKVAEDFGDGPVPLTLRVRVSGTAQDGPRYVGEPVPSDVFAAGEQDHEAVADGQAAGRAANDDTVMTALAVGGIGTGSALLVGLGVWTMAARRRTVSPDRP</sequence>
<gene>
    <name evidence="3" type="ORF">ACFP2V_19325</name>
</gene>
<name>A0ABW0XRA6_9ACTN</name>
<evidence type="ECO:0000313" key="3">
    <source>
        <dbReference type="EMBL" id="MFC5672189.1"/>
    </source>
</evidence>
<keyword evidence="2" id="KW-1133">Transmembrane helix</keyword>
<evidence type="ECO:0000313" key="4">
    <source>
        <dbReference type="Proteomes" id="UP001596183"/>
    </source>
</evidence>
<keyword evidence="2" id="KW-0472">Membrane</keyword>